<proteinExistence type="predicted"/>
<reference evidence="1" key="1">
    <citation type="journal article" date="2012" name="Nature">
        <title>The oyster genome reveals stress adaptation and complexity of shell formation.</title>
        <authorList>
            <person name="Zhang G."/>
            <person name="Fang X."/>
            <person name="Guo X."/>
            <person name="Li L."/>
            <person name="Luo R."/>
            <person name="Xu F."/>
            <person name="Yang P."/>
            <person name="Zhang L."/>
            <person name="Wang X."/>
            <person name="Qi H."/>
            <person name="Xiong Z."/>
            <person name="Que H."/>
            <person name="Xie Y."/>
            <person name="Holland P.W."/>
            <person name="Paps J."/>
            <person name="Zhu Y."/>
            <person name="Wu F."/>
            <person name="Chen Y."/>
            <person name="Wang J."/>
            <person name="Peng C."/>
            <person name="Meng J."/>
            <person name="Yang L."/>
            <person name="Liu J."/>
            <person name="Wen B."/>
            <person name="Zhang N."/>
            <person name="Huang Z."/>
            <person name="Zhu Q."/>
            <person name="Feng Y."/>
            <person name="Mount A."/>
            <person name="Hedgecock D."/>
            <person name="Xu Z."/>
            <person name="Liu Y."/>
            <person name="Domazet-Loso T."/>
            <person name="Du Y."/>
            <person name="Sun X."/>
            <person name="Zhang S."/>
            <person name="Liu B."/>
            <person name="Cheng P."/>
            <person name="Jiang X."/>
            <person name="Li J."/>
            <person name="Fan D."/>
            <person name="Wang W."/>
            <person name="Fu W."/>
            <person name="Wang T."/>
            <person name="Wang B."/>
            <person name="Zhang J."/>
            <person name="Peng Z."/>
            <person name="Li Y."/>
            <person name="Li N."/>
            <person name="Wang J."/>
            <person name="Chen M."/>
            <person name="He Y."/>
            <person name="Tan F."/>
            <person name="Song X."/>
            <person name="Zheng Q."/>
            <person name="Huang R."/>
            <person name="Yang H."/>
            <person name="Du X."/>
            <person name="Chen L."/>
            <person name="Yang M."/>
            <person name="Gaffney P.M."/>
            <person name="Wang S."/>
            <person name="Luo L."/>
            <person name="She Z."/>
            <person name="Ming Y."/>
            <person name="Huang W."/>
            <person name="Zhang S."/>
            <person name="Huang B."/>
            <person name="Zhang Y."/>
            <person name="Qu T."/>
            <person name="Ni P."/>
            <person name="Miao G."/>
            <person name="Wang J."/>
            <person name="Wang Q."/>
            <person name="Steinberg C.E."/>
            <person name="Wang H."/>
            <person name="Li N."/>
            <person name="Qian L."/>
            <person name="Zhang G."/>
            <person name="Li Y."/>
            <person name="Yang H."/>
            <person name="Liu X."/>
            <person name="Wang J."/>
            <person name="Yin Y."/>
            <person name="Wang J."/>
        </authorList>
    </citation>
    <scope>NUCLEOTIDE SEQUENCE [LARGE SCALE GENOMIC DNA]</scope>
    <source>
        <strain evidence="1">05x7-T-G4-1.051#20</strain>
    </source>
</reference>
<dbReference type="AlphaFoldDB" id="K1QMY6"/>
<organism evidence="1">
    <name type="scientific">Magallana gigas</name>
    <name type="common">Pacific oyster</name>
    <name type="synonym">Crassostrea gigas</name>
    <dbReference type="NCBI Taxonomy" id="29159"/>
    <lineage>
        <taxon>Eukaryota</taxon>
        <taxon>Metazoa</taxon>
        <taxon>Spiralia</taxon>
        <taxon>Lophotrochozoa</taxon>
        <taxon>Mollusca</taxon>
        <taxon>Bivalvia</taxon>
        <taxon>Autobranchia</taxon>
        <taxon>Pteriomorphia</taxon>
        <taxon>Ostreida</taxon>
        <taxon>Ostreoidea</taxon>
        <taxon>Ostreidae</taxon>
        <taxon>Magallana</taxon>
    </lineage>
</organism>
<name>K1QMY6_MAGGI</name>
<dbReference type="EMBL" id="JH818919">
    <property type="protein sequence ID" value="EKC38187.1"/>
    <property type="molecule type" value="Genomic_DNA"/>
</dbReference>
<dbReference type="HOGENOM" id="CLU_2640515_0_0_1"/>
<evidence type="ECO:0000313" key="1">
    <source>
        <dbReference type="EMBL" id="EKC38187.1"/>
    </source>
</evidence>
<sequence length="77" mass="8249">MVLSISALNEMKLNTTTNKCESVNRTTSVSLPKNKTYSRNAKARALSGLLDMAVCTTLALLGAPLESGVVRTYSVSR</sequence>
<gene>
    <name evidence="1" type="ORF">CGI_10013019</name>
</gene>
<dbReference type="InParanoid" id="K1QMY6"/>
<accession>K1QMY6</accession>
<protein>
    <submittedName>
        <fullName evidence="1">Uncharacterized protein</fullName>
    </submittedName>
</protein>